<dbReference type="PROSITE" id="PS50026">
    <property type="entry name" value="EGF_3"/>
    <property type="match status" value="13"/>
</dbReference>
<feature type="compositionally biased region" description="Acidic residues" evidence="5">
    <location>
        <begin position="661"/>
        <end position="672"/>
    </location>
</feature>
<dbReference type="RefSeq" id="XP_058980714.1">
    <property type="nucleotide sequence ID" value="XM_059124731.1"/>
</dbReference>
<feature type="disulfide bond" evidence="4">
    <location>
        <begin position="1266"/>
        <end position="1275"/>
    </location>
</feature>
<evidence type="ECO:0000259" key="6">
    <source>
        <dbReference type="PROSITE" id="PS50025"/>
    </source>
</evidence>
<feature type="region of interest" description="Disordered" evidence="5">
    <location>
        <begin position="631"/>
        <end position="832"/>
    </location>
</feature>
<feature type="disulfide bond" evidence="4">
    <location>
        <begin position="1810"/>
        <end position="1819"/>
    </location>
</feature>
<feature type="disulfide bond" evidence="4">
    <location>
        <begin position="502"/>
        <end position="511"/>
    </location>
</feature>
<sequence>MKTNSENKRNFTSIKVTITKPELTKFQNPHDFQGNNQTCNDLPELRQQQGLIGETSTPFKFNKNMVKIKHKKIFFFSNKQQMENWETKEALNKTHDEGRDDETISATATAVSRTQPTTSTVNVITTPATTVTMSSSTSPLSEILTAMPAVRPTKASEEEYQPLPHLNYQQQRQHHLHKSNNNKEMKNCNQDNELHSTKNSNSPITNTTSSSSAINKSSKRQQVTTSAMNIFRENRNNKNSHVNELHLGAFYNTLATFIFKQTKMQCGTKSRASSTAPATPGTRKTRTSTSTTSTSTTTIQFVSQLLVLLTMASLVGYAHAGFACLSNPCVFGVCIDGLNSSYSCYCIDGYTGIQCQTNWDECWSGPCQNGGTCVDGVAYYNCTCPDGFSGANCEENVDECMSNPCQNGGHCRDRNNGYTCTCQPGYLGDHCEVDVAVCETGTGARCQNGGECLEGPGLEFYCECPAGWHGRICQDEINECDSSPCQNGGMCVDKLASYVCACPMGYTGTNCEEEILICADNPCQNNALCLMEEGVPTCYCVPDYHGEKCEYQYDECQLGPRCMNGGVCIDGVDTFSCSCPPLLTGMLCECLMIGEDSLDCNYTARSTTAPPTMKPRPTPELTTVKSTLEDTTMSGHHGAGGGAAGGGVEDVSESISKSHEEETEEEEDEDEEGHDKTKGAGDDEDSLEKPSTRPIGGSGFGTGADDDVTPTTAGTHVLHGSTSASDEEDEDGHPSSVGTTDIPTSHDRDRSSSELPGHGGVTEDIEHSGEVTATTATRYDETSGGSDEASSTAKPITTGRDTDVYTTVPLSGESGGGSEGATSDSDEDQTGIYVHPTRPIYTQHHFTTVETSIGIEYSTSQYSYGMPTYYPTLEIPHVTSKPESDSHIRPYSERPETKSSEEDEGGHESDGGGDRLPTTPRFVIRPEIATTAAPFFTEYPEVVVTTKYMDLSPSGGHAPTTQSPIRGPSYTVTTISSSFDYETIEVSTMSPGISVTVHLPENRTYHPYTPLTTTPSTSIYHPATTYVSKSDYETTPHYQGPPTSHPLPHHPDAPMTTGHPLYTEDHHYHGTTTMTPPSLASSGTTSATHTSQQVPDVPMTTQASPTTNILGQGGVATTQGPRVATTTEYKPIITYVPPTTYSVPTYRPATSAPPTSPPTTMPPTLTTGPPPSAYPTTSPSSHGPSETSPTSAAPAYGTQIPVVSSKYPVTEASSEEEESANTVGTGLGVPASGGSTDIEPHTDCIKMGCYNGGTCVTTSEGSRCVCRFDRQGALCETPIIIKNAAFSGDSYVSHRIHKDIQHHDSLDTVLPMHVQLKVRTRATNGLIMLAAAQGTKGGHYMALFLQKGLLQFQFSCGLQTMLLSELETPVNTGHEITIRAELDFSRNYTHCNASLLVNDTLAMSGDQPTWLKLLPPRMHTPETILNTWLHLGGAPQAPIGLIIELPPSQSGTGFTGCLHSLKINEDSREIFGDALDGFGITECGSLACLSSPCRNGAACIKIETNEVDDNGDKVEKWKCKCPSGYMGPTCEISVCEDNPCQYGGTCVQFPGSGYLCLCPLGKHGHYCEHTYLPPLSIFLDANANFSDLEVALPSFSGSVNGLSSFVAYTVPIPLEYSMELSFKILPQTMSQIALLAFLGQPGYHDEKSDHLAISFIQGYIMLTWNLGAGPRRIFTQKPIDFRLDAPRVPYEIKVGRIGRQAWLSVDGKFNITGRSPGSVSRMDVLPILYLGGHEIANFNTLPHDLPLHSGFQGCIYDVHLKAGQVTVPLQETRGVRGRGVGQCGTRECHRHACQHDGACLQHGATFTCICQEGWYGPLCAQPTNPCDSFNNKCSEESTCVPLVNGYECDCPVGQTGKNCEEEIHSLSDVSLTGRRSYLAVRWPYLYDNSDKMGAKRSQIISYRNFTKKLMPPKPIASSNQHFVMKLLNEVEKQRNFSPVPLMGSKSFEEHHRVQFFFIEFQLRPLSERGLLLYFGSLNKNMDKKIGFVSLSLQGGVVEFRISGPSNHVTVVRSVRMLAIGEWHKIKMAQRGRWLTLWVEGSASSALAPSAEVLVEPDALLYVGGLKDLSKLPHNAISGFPVPFRGCVRGLVVSGTRIVLNETNIIESRNIRDCDGTACGGDSCEAGGHCWLDEKLQPHCICPEYAKGDRCEYSETCKLIPCKNNGRCLRSGRCSCPNGWGGFYCEIALSKPTTPSFRGNSYLILPPPRIPMKDKRKGPSMFVRPREAIQISLNFSTIEPDGLLLWSEHDRQKFLGLGLENGHLKIASNLLGSDNDTVSTPSSGFITDGSWHMARIVVDRSHLELQLDGEVIFTEKLASQELMQQQQQPSSTTSPHRTRSRNSLLARRGKEPTITYEDLFYLGGFPNLESVSKRTQGRYDQPFKGCLQDIQFGAEPNALIKDFSTYQGENIGSCDLHGDEPIVV</sequence>
<feature type="compositionally biased region" description="Polar residues" evidence="5">
    <location>
        <begin position="1099"/>
        <end position="1123"/>
    </location>
</feature>
<name>A0ABM3V4K1_MUSDO</name>
<evidence type="ECO:0000256" key="3">
    <source>
        <dbReference type="ARBA" id="ARBA00023157"/>
    </source>
</evidence>
<feature type="region of interest" description="Disordered" evidence="5">
    <location>
        <begin position="876"/>
        <end position="919"/>
    </location>
</feature>
<evidence type="ECO:0000259" key="7">
    <source>
        <dbReference type="PROSITE" id="PS50026"/>
    </source>
</evidence>
<dbReference type="InterPro" id="IPR018097">
    <property type="entry name" value="EGF_Ca-bd_CS"/>
</dbReference>
<dbReference type="SUPFAM" id="SSF49899">
    <property type="entry name" value="Concanavalin A-like lectins/glucanases"/>
    <property type="match status" value="4"/>
</dbReference>
<feature type="region of interest" description="Disordered" evidence="5">
    <location>
        <begin position="1032"/>
        <end position="1052"/>
    </location>
</feature>
<feature type="domain" description="EGF-like" evidence="7">
    <location>
        <begin position="2114"/>
        <end position="2151"/>
    </location>
</feature>
<comment type="caution">
    <text evidence="4">Lacks conserved residue(s) required for the propagation of feature annotation.</text>
</comment>
<feature type="domain" description="EGF-like" evidence="7">
    <location>
        <begin position="552"/>
        <end position="589"/>
    </location>
</feature>
<feature type="disulfide bond" evidence="4">
    <location>
        <begin position="540"/>
        <end position="549"/>
    </location>
</feature>
<evidence type="ECO:0000256" key="5">
    <source>
        <dbReference type="SAM" id="MobiDB-lite"/>
    </source>
</evidence>
<organism evidence="8 9">
    <name type="scientific">Musca domestica</name>
    <name type="common">House fly</name>
    <dbReference type="NCBI Taxonomy" id="7370"/>
    <lineage>
        <taxon>Eukaryota</taxon>
        <taxon>Metazoa</taxon>
        <taxon>Ecdysozoa</taxon>
        <taxon>Arthropoda</taxon>
        <taxon>Hexapoda</taxon>
        <taxon>Insecta</taxon>
        <taxon>Pterygota</taxon>
        <taxon>Neoptera</taxon>
        <taxon>Endopterygota</taxon>
        <taxon>Diptera</taxon>
        <taxon>Brachycera</taxon>
        <taxon>Muscomorpha</taxon>
        <taxon>Muscoidea</taxon>
        <taxon>Muscidae</taxon>
        <taxon>Musca</taxon>
    </lineage>
</organism>
<feature type="region of interest" description="Disordered" evidence="5">
    <location>
        <begin position="269"/>
        <end position="293"/>
    </location>
</feature>
<feature type="domain" description="EGF-like" evidence="7">
    <location>
        <begin position="514"/>
        <end position="550"/>
    </location>
</feature>
<feature type="region of interest" description="Disordered" evidence="5">
    <location>
        <begin position="1139"/>
        <end position="1235"/>
    </location>
</feature>
<evidence type="ECO:0000313" key="8">
    <source>
        <dbReference type="Proteomes" id="UP001652621"/>
    </source>
</evidence>
<dbReference type="PANTHER" id="PTHR24033:SF151">
    <property type="entry name" value="NOTCH 2"/>
    <property type="match status" value="1"/>
</dbReference>
<feature type="compositionally biased region" description="Basic and acidic residues" evidence="5">
    <location>
        <begin position="673"/>
        <end position="691"/>
    </location>
</feature>
<evidence type="ECO:0000313" key="10">
    <source>
        <dbReference type="RefSeq" id="XP_058980714.1"/>
    </source>
</evidence>
<dbReference type="RefSeq" id="XP_058980713.1">
    <property type="nucleotide sequence ID" value="XM_059124730.1"/>
</dbReference>
<dbReference type="PANTHER" id="PTHR24033">
    <property type="entry name" value="EGF-LIKE DOMAIN-CONTAINING PROTEIN"/>
    <property type="match status" value="1"/>
</dbReference>
<dbReference type="Proteomes" id="UP001652621">
    <property type="component" value="Unplaced"/>
</dbReference>
<feature type="region of interest" description="Disordered" evidence="5">
    <location>
        <begin position="2319"/>
        <end position="2346"/>
    </location>
</feature>
<dbReference type="Pfam" id="PF12661">
    <property type="entry name" value="hEGF"/>
    <property type="match status" value="1"/>
</dbReference>
<dbReference type="PRINTS" id="PR00010">
    <property type="entry name" value="EGFBLOOD"/>
</dbReference>
<dbReference type="InterPro" id="IPR001791">
    <property type="entry name" value="Laminin_G"/>
</dbReference>
<dbReference type="CDD" id="cd00110">
    <property type="entry name" value="LamG"/>
    <property type="match status" value="4"/>
</dbReference>
<dbReference type="SUPFAM" id="SSF57196">
    <property type="entry name" value="EGF/Laminin"/>
    <property type="match status" value="10"/>
</dbReference>
<dbReference type="SMART" id="SM00282">
    <property type="entry name" value="LamG"/>
    <property type="match status" value="4"/>
</dbReference>
<feature type="disulfide bond" evidence="4">
    <location>
        <begin position="346"/>
        <end position="355"/>
    </location>
</feature>
<protein>
    <submittedName>
        <fullName evidence="9 10">Protein eyes shut isoform X1</fullName>
    </submittedName>
</protein>
<accession>A0ABM3V4K1</accession>
<dbReference type="InterPro" id="IPR001881">
    <property type="entry name" value="EGF-like_Ca-bd_dom"/>
</dbReference>
<feature type="domain" description="EGF-like" evidence="7">
    <location>
        <begin position="2152"/>
        <end position="2185"/>
    </location>
</feature>
<feature type="region of interest" description="Disordered" evidence="5">
    <location>
        <begin position="169"/>
        <end position="224"/>
    </location>
</feature>
<evidence type="ECO:0000256" key="1">
    <source>
        <dbReference type="ARBA" id="ARBA00022536"/>
    </source>
</evidence>
<feature type="compositionally biased region" description="Polar residues" evidence="5">
    <location>
        <begin position="709"/>
        <end position="724"/>
    </location>
</feature>
<keyword evidence="1 4" id="KW-0245">EGF-like domain</keyword>
<feature type="domain" description="EGF-like" evidence="7">
    <location>
        <begin position="358"/>
        <end position="394"/>
    </location>
</feature>
<keyword evidence="3 4" id="KW-1015">Disulfide bond</keyword>
<dbReference type="SMART" id="SM00179">
    <property type="entry name" value="EGF_CA"/>
    <property type="match status" value="11"/>
</dbReference>
<dbReference type="PROSITE" id="PS00022">
    <property type="entry name" value="EGF_1"/>
    <property type="match status" value="13"/>
</dbReference>
<keyword evidence="8" id="KW-1185">Reference proteome</keyword>
<feature type="compositionally biased region" description="Basic and acidic residues" evidence="5">
    <location>
        <begin position="880"/>
        <end position="913"/>
    </location>
</feature>
<gene>
    <name evidence="9 10" type="primary">LOC101895957</name>
</gene>
<dbReference type="InterPro" id="IPR051830">
    <property type="entry name" value="NOTCH_homolog"/>
</dbReference>
<dbReference type="Gene3D" id="2.10.25.10">
    <property type="entry name" value="Laminin"/>
    <property type="match status" value="12"/>
</dbReference>
<feature type="domain" description="Laminin G" evidence="6">
    <location>
        <begin position="1592"/>
        <end position="1788"/>
    </location>
</feature>
<feature type="domain" description="EGF-like" evidence="7">
    <location>
        <begin position="396"/>
        <end position="432"/>
    </location>
</feature>
<feature type="disulfide bond" evidence="4">
    <location>
        <begin position="2141"/>
        <end position="2150"/>
    </location>
</feature>
<dbReference type="PROSITE" id="PS01186">
    <property type="entry name" value="EGF_2"/>
    <property type="match status" value="7"/>
</dbReference>
<proteinExistence type="predicted"/>
<feature type="domain" description="Laminin G" evidence="6">
    <location>
        <begin position="1931"/>
        <end position="2118"/>
    </location>
</feature>
<dbReference type="CDD" id="cd00054">
    <property type="entry name" value="EGF_CA"/>
    <property type="match status" value="11"/>
</dbReference>
<feature type="disulfide bond" evidence="4">
    <location>
        <begin position="464"/>
        <end position="473"/>
    </location>
</feature>
<feature type="compositionally biased region" description="Polar residues" evidence="5">
    <location>
        <begin position="771"/>
        <end position="795"/>
    </location>
</feature>
<dbReference type="PROSITE" id="PS50025">
    <property type="entry name" value="LAM_G_DOMAIN"/>
    <property type="match status" value="4"/>
</dbReference>
<feature type="disulfide bond" evidence="4">
    <location>
        <begin position="579"/>
        <end position="588"/>
    </location>
</feature>
<feature type="compositionally biased region" description="Basic and acidic residues" evidence="5">
    <location>
        <begin position="181"/>
        <end position="196"/>
    </location>
</feature>
<evidence type="ECO:0000313" key="9">
    <source>
        <dbReference type="RefSeq" id="XP_058980713.1"/>
    </source>
</evidence>
<feature type="compositionally biased region" description="Low complexity" evidence="5">
    <location>
        <begin position="1139"/>
        <end position="1153"/>
    </location>
</feature>
<feature type="domain" description="EGF-like" evidence="7">
    <location>
        <begin position="1822"/>
        <end position="1860"/>
    </location>
</feature>
<feature type="domain" description="Laminin G" evidence="6">
    <location>
        <begin position="1281"/>
        <end position="1488"/>
    </location>
</feature>
<feature type="domain" description="EGF-like" evidence="7">
    <location>
        <begin position="1531"/>
        <end position="1568"/>
    </location>
</feature>
<feature type="domain" description="EGF-like" evidence="7">
    <location>
        <begin position="476"/>
        <end position="512"/>
    </location>
</feature>
<evidence type="ECO:0000256" key="4">
    <source>
        <dbReference type="PROSITE-ProRule" id="PRU00076"/>
    </source>
</evidence>
<reference evidence="9 10" key="1">
    <citation type="submission" date="2025-05" db="UniProtKB">
        <authorList>
            <consortium name="RefSeq"/>
        </authorList>
    </citation>
    <scope>IDENTIFICATION</scope>
    <source>
        <strain evidence="9 10">Aabys</strain>
        <tissue evidence="9 10">Whole body</tissue>
    </source>
</reference>
<feature type="disulfide bond" evidence="4">
    <location>
        <begin position="1558"/>
        <end position="1567"/>
    </location>
</feature>
<feature type="disulfide bond" evidence="4">
    <location>
        <begin position="384"/>
        <end position="393"/>
    </location>
</feature>
<feature type="compositionally biased region" description="Low complexity" evidence="5">
    <location>
        <begin position="197"/>
        <end position="216"/>
    </location>
</feature>
<dbReference type="Pfam" id="PF02210">
    <property type="entry name" value="Laminin_G_2"/>
    <property type="match status" value="4"/>
</dbReference>
<feature type="compositionally biased region" description="Gly residues" evidence="5">
    <location>
        <begin position="637"/>
        <end position="648"/>
    </location>
</feature>
<dbReference type="SMART" id="SM00181">
    <property type="entry name" value="EGF"/>
    <property type="match status" value="14"/>
</dbReference>
<feature type="compositionally biased region" description="Polar residues" evidence="5">
    <location>
        <begin position="1182"/>
        <end position="1191"/>
    </location>
</feature>
<feature type="disulfide bond" evidence="4">
    <location>
        <begin position="422"/>
        <end position="431"/>
    </location>
</feature>
<dbReference type="Gene3D" id="2.60.120.200">
    <property type="match status" value="4"/>
</dbReference>
<dbReference type="PROSITE" id="PS01187">
    <property type="entry name" value="EGF_CA"/>
    <property type="match status" value="3"/>
</dbReference>
<dbReference type="InterPro" id="IPR013320">
    <property type="entry name" value="ConA-like_dom_sf"/>
</dbReference>
<feature type="domain" description="EGF-like" evidence="7">
    <location>
        <begin position="434"/>
        <end position="474"/>
    </location>
</feature>
<dbReference type="InterPro" id="IPR000742">
    <property type="entry name" value="EGF"/>
</dbReference>
<dbReference type="InterPro" id="IPR000152">
    <property type="entry name" value="EGF-type_Asp/Asn_hydroxyl_site"/>
</dbReference>
<dbReference type="InterPro" id="IPR013032">
    <property type="entry name" value="EGF-like_CS"/>
</dbReference>
<dbReference type="Pfam" id="PF00008">
    <property type="entry name" value="EGF"/>
    <property type="match status" value="8"/>
</dbReference>
<dbReference type="PROSITE" id="PS00010">
    <property type="entry name" value="ASX_HYDROXYL"/>
    <property type="match status" value="4"/>
</dbReference>
<feature type="compositionally biased region" description="Low complexity" evidence="5">
    <location>
        <begin position="1075"/>
        <end position="1091"/>
    </location>
</feature>
<feature type="domain" description="EGF-like" evidence="7">
    <location>
        <begin position="1784"/>
        <end position="1820"/>
    </location>
</feature>
<feature type="compositionally biased region" description="Low complexity" evidence="5">
    <location>
        <begin position="2323"/>
        <end position="2334"/>
    </location>
</feature>
<feature type="domain" description="EGF-like" evidence="7">
    <location>
        <begin position="320"/>
        <end position="356"/>
    </location>
</feature>
<dbReference type="GeneID" id="101895957"/>
<feature type="disulfide bond" evidence="4">
    <location>
        <begin position="1850"/>
        <end position="1859"/>
    </location>
</feature>
<feature type="region of interest" description="Disordered" evidence="5">
    <location>
        <begin position="1065"/>
        <end position="1123"/>
    </location>
</feature>
<feature type="disulfide bond" evidence="4">
    <location>
        <begin position="324"/>
        <end position="334"/>
    </location>
</feature>
<feature type="disulfide bond" evidence="4">
    <location>
        <begin position="2175"/>
        <end position="2184"/>
    </location>
</feature>
<keyword evidence="2" id="KW-0677">Repeat</keyword>
<feature type="domain" description="EGF-like" evidence="7">
    <location>
        <begin position="1240"/>
        <end position="1276"/>
    </location>
</feature>
<evidence type="ECO:0000256" key="2">
    <source>
        <dbReference type="ARBA" id="ARBA00022737"/>
    </source>
</evidence>
<feature type="domain" description="Laminin G" evidence="6">
    <location>
        <begin position="2191"/>
        <end position="2413"/>
    </location>
</feature>